<evidence type="ECO:0000313" key="2">
    <source>
        <dbReference type="Proteomes" id="UP000321947"/>
    </source>
</evidence>
<protein>
    <submittedName>
        <fullName evidence="1">Receptor-like protein 12</fullName>
    </submittedName>
</protein>
<comment type="caution">
    <text evidence="1">The sequence shown here is derived from an EMBL/GenBank/DDBJ whole genome shotgun (WGS) entry which is preliminary data.</text>
</comment>
<name>A0A5D3D849_CUCMM</name>
<dbReference type="EMBL" id="SSTD01006815">
    <property type="protein sequence ID" value="TYK19673.1"/>
    <property type="molecule type" value="Genomic_DNA"/>
</dbReference>
<dbReference type="AlphaFoldDB" id="A0A5D3D849"/>
<proteinExistence type="predicted"/>
<sequence length="105" mass="12152">MNDDETTAEFNVWVMDLANELFALGEKITEFKMVQKVLRSLPPRFSMKVTTIEEANDITTMKLDELFGLLHMFKLSFEDQAVALLSKRFTKFKNKFYKKAGGYGL</sequence>
<evidence type="ECO:0000313" key="1">
    <source>
        <dbReference type="EMBL" id="TYK19673.1"/>
    </source>
</evidence>
<keyword evidence="1" id="KW-0675">Receptor</keyword>
<gene>
    <name evidence="1" type="ORF">E5676_scaffold242G00670</name>
</gene>
<organism evidence="1 2">
    <name type="scientific">Cucumis melo var. makuwa</name>
    <name type="common">Oriental melon</name>
    <dbReference type="NCBI Taxonomy" id="1194695"/>
    <lineage>
        <taxon>Eukaryota</taxon>
        <taxon>Viridiplantae</taxon>
        <taxon>Streptophyta</taxon>
        <taxon>Embryophyta</taxon>
        <taxon>Tracheophyta</taxon>
        <taxon>Spermatophyta</taxon>
        <taxon>Magnoliopsida</taxon>
        <taxon>eudicotyledons</taxon>
        <taxon>Gunneridae</taxon>
        <taxon>Pentapetalae</taxon>
        <taxon>rosids</taxon>
        <taxon>fabids</taxon>
        <taxon>Cucurbitales</taxon>
        <taxon>Cucurbitaceae</taxon>
        <taxon>Benincaseae</taxon>
        <taxon>Cucumis</taxon>
    </lineage>
</organism>
<accession>A0A5D3D849</accession>
<dbReference type="Pfam" id="PF14223">
    <property type="entry name" value="Retrotran_gag_2"/>
    <property type="match status" value="1"/>
</dbReference>
<dbReference type="Proteomes" id="UP000321947">
    <property type="component" value="Unassembled WGS sequence"/>
</dbReference>
<reference evidence="1 2" key="1">
    <citation type="submission" date="2019-08" db="EMBL/GenBank/DDBJ databases">
        <title>Draft genome sequences of two oriental melons (Cucumis melo L. var makuwa).</title>
        <authorList>
            <person name="Kwon S.-Y."/>
        </authorList>
    </citation>
    <scope>NUCLEOTIDE SEQUENCE [LARGE SCALE GENOMIC DNA]</scope>
    <source>
        <strain evidence="2">cv. Chang Bougi</strain>
        <tissue evidence="1">Leaf</tissue>
    </source>
</reference>